<dbReference type="EMBL" id="AFQF01003995">
    <property type="protein sequence ID" value="EGU73928.1"/>
    <property type="molecule type" value="Genomic_DNA"/>
</dbReference>
<dbReference type="AlphaFoldDB" id="F9GA79"/>
<dbReference type="OrthoDB" id="5086570at2759"/>
<organism evidence="1">
    <name type="scientific">Fusarium oxysporum (strain Fo5176)</name>
    <name type="common">Fusarium vascular wilt</name>
    <dbReference type="NCBI Taxonomy" id="660025"/>
    <lineage>
        <taxon>Eukaryota</taxon>
        <taxon>Fungi</taxon>
        <taxon>Dikarya</taxon>
        <taxon>Ascomycota</taxon>
        <taxon>Pezizomycotina</taxon>
        <taxon>Sordariomycetes</taxon>
        <taxon>Hypocreomycetidae</taxon>
        <taxon>Hypocreales</taxon>
        <taxon>Nectriaceae</taxon>
        <taxon>Fusarium</taxon>
        <taxon>Fusarium oxysporum species complex</taxon>
    </lineage>
</organism>
<reference evidence="1" key="1">
    <citation type="journal article" date="2012" name="Mol. Plant Microbe Interact.">
        <title>A highly conserved effector in Fusarium oxysporum is required for full virulence on Arabidopsis.</title>
        <authorList>
            <person name="Thatcher L.F."/>
            <person name="Gardiner D.M."/>
            <person name="Kazan K."/>
            <person name="Manners J."/>
        </authorList>
    </citation>
    <scope>NUCLEOTIDE SEQUENCE [LARGE SCALE GENOMIC DNA]</scope>
    <source>
        <strain evidence="1">Fo5176</strain>
    </source>
</reference>
<accession>F9GA79</accession>
<sequence length="281" mass="32428">MFLDKGSREICHDRIPGLQQPLTSGHFVQARKEYASRSLIHNAIANVFSYNKLPTDDVLLKVQEKVEEHTLQLELLFKRFGVEDLFAVWVLHSHFKVPDGFNLVGQTETFDGRRCYWTKRIANNTLDSIGVCAQKIMFNEEKGWVPCELRESSAPDLSQVDPQFFLEVRDYLNKHDLISTLGLECIVPELYLSDALEFRLPNDELLLVPLKPTEVASLRANYSTATTNYRWSDQGCIKNYCIPDENKKHPDKPNDFPLRKFQISIPSLFQEQYSRICVAKT</sequence>
<gene>
    <name evidence="1" type="ORF">FOXB_15561</name>
</gene>
<comment type="caution">
    <text evidence="1">The sequence shown here is derived from an EMBL/GenBank/DDBJ whole genome shotgun (WGS) entry which is preliminary data.</text>
</comment>
<name>F9GA79_FUSOF</name>
<evidence type="ECO:0000313" key="1">
    <source>
        <dbReference type="EMBL" id="EGU73928.1"/>
    </source>
</evidence>
<proteinExistence type="predicted"/>
<protein>
    <submittedName>
        <fullName evidence="1">Uncharacterized protein</fullName>
    </submittedName>
</protein>